<evidence type="ECO:0000256" key="1">
    <source>
        <dbReference type="SAM" id="Phobius"/>
    </source>
</evidence>
<dbReference type="RefSeq" id="WP_353714969.1">
    <property type="nucleotide sequence ID" value="NZ_CP159307.1"/>
</dbReference>
<organism evidence="2">
    <name type="scientific">Dehalogenimonas sp. 4OHTPN</name>
    <dbReference type="NCBI Taxonomy" id="3166643"/>
    <lineage>
        <taxon>Bacteria</taxon>
        <taxon>Bacillati</taxon>
        <taxon>Chloroflexota</taxon>
        <taxon>Dehalococcoidia</taxon>
        <taxon>Dehalococcoidales</taxon>
        <taxon>Dehalococcoidaceae</taxon>
        <taxon>Dehalogenimonas</taxon>
    </lineage>
</organism>
<feature type="transmembrane region" description="Helical" evidence="1">
    <location>
        <begin position="138"/>
        <end position="159"/>
    </location>
</feature>
<name>A0AAU8GCF7_9CHLR</name>
<dbReference type="EMBL" id="CP159307">
    <property type="protein sequence ID" value="XCH33759.1"/>
    <property type="molecule type" value="Genomic_DNA"/>
</dbReference>
<gene>
    <name evidence="2" type="ORF">ABV300_02475</name>
</gene>
<evidence type="ECO:0008006" key="3">
    <source>
        <dbReference type="Google" id="ProtNLM"/>
    </source>
</evidence>
<feature type="transmembrane region" description="Helical" evidence="1">
    <location>
        <begin position="41"/>
        <end position="63"/>
    </location>
</feature>
<dbReference type="AlphaFoldDB" id="A0AAU8GCF7"/>
<sequence>MRIVFHLFEQEEGASEPREFQKATIAFNTAIEMWKLASEQIYHRFAAMLTGNSIILAVIGLVITDRVHIDSWFIYILIAAGIALCLVWIYFMSHGVRVENRYRQIAERLQRNVIPQNENVLITTDDPKAGGFLEAVTLVVYIFVIIYVAVLACWNLGVIKP</sequence>
<proteinExistence type="predicted"/>
<keyword evidence="1" id="KW-1133">Transmembrane helix</keyword>
<dbReference type="InterPro" id="IPR056918">
    <property type="entry name" value="8xMP"/>
</dbReference>
<evidence type="ECO:0000313" key="2">
    <source>
        <dbReference type="EMBL" id="XCH33759.1"/>
    </source>
</evidence>
<reference evidence="2" key="1">
    <citation type="submission" date="2024-06" db="EMBL/GenBank/DDBJ databases">
        <title>A Novel Isolate, Dehalogenimonas sp. Strain 4OHTPN, Dechlorinates Aromatic 4 Hydroxy chlorothalonil by a Novel Reductive Dehalogenase.</title>
        <authorList>
            <person name="Liu G."/>
        </authorList>
    </citation>
    <scope>NUCLEOTIDE SEQUENCE</scope>
    <source>
        <strain evidence="2">4OHTPN</strain>
    </source>
</reference>
<keyword evidence="1" id="KW-0472">Membrane</keyword>
<keyword evidence="1" id="KW-0812">Transmembrane</keyword>
<dbReference type="Pfam" id="PF24838">
    <property type="entry name" value="8xMP"/>
    <property type="match status" value="1"/>
</dbReference>
<accession>A0AAU8GCF7</accession>
<protein>
    <recommendedName>
        <fullName evidence="3">Small integral membrane protein</fullName>
    </recommendedName>
</protein>
<feature type="transmembrane region" description="Helical" evidence="1">
    <location>
        <begin position="72"/>
        <end position="91"/>
    </location>
</feature>